<protein>
    <submittedName>
        <fullName evidence="2">Uncharacterized protein</fullName>
    </submittedName>
</protein>
<name>A0A928Y6Q1_UNCKA</name>
<sequence length="276" mass="30352">MNTSTYTSRALAGLEFASCDEQMAMIRKRNTERAARCPELARILSKSEPPPATEPVAEATDPVKPEPSPKPVPLPDRKVMELCKRFDIALTNNLEGRNETGQKFPAFEAWKSAARWIERVTDAAPVTEEGAALVRMHVMDAKPKRPALNVAQADRLLQRFTVSNLERYADQARAEGKTFDVDRAWPAAQRGAISKLIGIALNEHKAGKTSMDGALDLLTWCLAKVEETYPNNAGGRNSSITWYARVLKDLSVRVGIPMPDLSGPAEELVEKKANAA</sequence>
<feature type="compositionally biased region" description="Pro residues" evidence="1">
    <location>
        <begin position="65"/>
        <end position="74"/>
    </location>
</feature>
<organism evidence="2 3">
    <name type="scientific">candidate division WWE3 bacterium</name>
    <dbReference type="NCBI Taxonomy" id="2053526"/>
    <lineage>
        <taxon>Bacteria</taxon>
        <taxon>Katanobacteria</taxon>
    </lineage>
</organism>
<comment type="caution">
    <text evidence="2">The sequence shown here is derived from an EMBL/GenBank/DDBJ whole genome shotgun (WGS) entry which is preliminary data.</text>
</comment>
<proteinExistence type="predicted"/>
<dbReference type="EMBL" id="JABTTY010000001">
    <property type="protein sequence ID" value="MBE7525354.1"/>
    <property type="molecule type" value="Genomic_DNA"/>
</dbReference>
<dbReference type="AlphaFoldDB" id="A0A928Y6Q1"/>
<evidence type="ECO:0000313" key="3">
    <source>
        <dbReference type="Proteomes" id="UP000710385"/>
    </source>
</evidence>
<feature type="region of interest" description="Disordered" evidence="1">
    <location>
        <begin position="39"/>
        <end position="75"/>
    </location>
</feature>
<evidence type="ECO:0000256" key="1">
    <source>
        <dbReference type="SAM" id="MobiDB-lite"/>
    </source>
</evidence>
<dbReference type="Proteomes" id="UP000710385">
    <property type="component" value="Unassembled WGS sequence"/>
</dbReference>
<reference evidence="2" key="1">
    <citation type="submission" date="2020-05" db="EMBL/GenBank/DDBJ databases">
        <title>High-Quality Genomes of Partial-Nitritation/Anammox System by Hierarchical Clustering Based Hybrid Assembly.</title>
        <authorList>
            <person name="Liu L."/>
            <person name="Wang Y."/>
            <person name="Che Y."/>
            <person name="Chen Y."/>
            <person name="Xia Y."/>
            <person name="Luo R."/>
            <person name="Cheng S.H."/>
            <person name="Zheng C."/>
            <person name="Zhang T."/>
        </authorList>
    </citation>
    <scope>NUCLEOTIDE SEQUENCE</scope>
    <source>
        <strain evidence="2">H1_PAT1</strain>
    </source>
</reference>
<evidence type="ECO:0000313" key="2">
    <source>
        <dbReference type="EMBL" id="MBE7525354.1"/>
    </source>
</evidence>
<gene>
    <name evidence="2" type="ORF">HS096_03125</name>
</gene>
<accession>A0A928Y6Q1</accession>